<dbReference type="PANTHER" id="PTHR30246:SF1">
    <property type="entry name" value="2-DEHYDRO-3-DEOXY-6-PHOSPHOGALACTONATE ALDOLASE-RELATED"/>
    <property type="match status" value="1"/>
</dbReference>
<keyword evidence="7" id="KW-1185">Reference proteome</keyword>
<accession>A0ABT6Y8Q6</accession>
<name>A0ABT6Y8Q6_9BACT</name>
<dbReference type="Proteomes" id="UP001236507">
    <property type="component" value="Unassembled WGS sequence"/>
</dbReference>
<gene>
    <name evidence="6" type="ORF">QM524_09775</name>
</gene>
<evidence type="ECO:0000256" key="2">
    <source>
        <dbReference type="ARBA" id="ARBA00006906"/>
    </source>
</evidence>
<dbReference type="PANTHER" id="PTHR30246">
    <property type="entry name" value="2-KETO-3-DEOXY-6-PHOSPHOGLUCONATE ALDOLASE"/>
    <property type="match status" value="1"/>
</dbReference>
<comment type="caution">
    <text evidence="6">The sequence shown here is derived from an EMBL/GenBank/DDBJ whole genome shotgun (WGS) entry which is preliminary data.</text>
</comment>
<sequence length="222" mass="23673">MALFNSATVDQLIANYPVVPVFYHEDLALTQGIIKACYDGGMRAFEFTNRGESALATFTALVPFIRENCPDMAIGIGTIFKAEQAAKFIEVGADFVVQPVTTAEVGALCQEKNIAWYPGACTLNEIYQATELGATVVKIFPGNVVGPGFVKSMKGPMPKVKVMVTGGVEPTTESLTTWFKAGVTAVGMGSQLFPSAVLANKDFNQIQQTVASLMETVASLSK</sequence>
<dbReference type="Pfam" id="PF01081">
    <property type="entry name" value="Aldolase"/>
    <property type="match status" value="1"/>
</dbReference>
<dbReference type="GO" id="GO:0008700">
    <property type="term" value="F:(R,S)-4-hydroxy-2-oxoglutarate aldolase activity"/>
    <property type="evidence" value="ECO:0007669"/>
    <property type="project" value="UniProtKB-EC"/>
</dbReference>
<organism evidence="6 7">
    <name type="scientific">Flectobacillus roseus</name>
    <dbReference type="NCBI Taxonomy" id="502259"/>
    <lineage>
        <taxon>Bacteria</taxon>
        <taxon>Pseudomonadati</taxon>
        <taxon>Bacteroidota</taxon>
        <taxon>Cytophagia</taxon>
        <taxon>Cytophagales</taxon>
        <taxon>Flectobacillaceae</taxon>
        <taxon>Flectobacillus</taxon>
    </lineage>
</organism>
<dbReference type="NCBIfam" id="TIGR01182">
    <property type="entry name" value="eda"/>
    <property type="match status" value="1"/>
</dbReference>
<keyword evidence="5" id="KW-0119">Carbohydrate metabolism</keyword>
<protein>
    <submittedName>
        <fullName evidence="6">Bifunctional 4-hydroxy-2-oxoglutarate aldolase/2-dehydro-3-deoxy-phosphogluconate aldolase</fullName>
        <ecNumber evidence="6">4.1.2.14</ecNumber>
        <ecNumber evidence="6">4.1.3.16</ecNumber>
    </submittedName>
</protein>
<comment type="similarity">
    <text evidence="2">Belongs to the KHG/KDPG aldolase family.</text>
</comment>
<dbReference type="NCBIfam" id="NF005499">
    <property type="entry name" value="PRK07114.1"/>
    <property type="match status" value="1"/>
</dbReference>
<dbReference type="Gene3D" id="3.20.20.70">
    <property type="entry name" value="Aldolase class I"/>
    <property type="match status" value="1"/>
</dbReference>
<evidence type="ECO:0000256" key="4">
    <source>
        <dbReference type="ARBA" id="ARBA00023239"/>
    </source>
</evidence>
<evidence type="ECO:0000256" key="5">
    <source>
        <dbReference type="ARBA" id="ARBA00023277"/>
    </source>
</evidence>
<evidence type="ECO:0000256" key="1">
    <source>
        <dbReference type="ARBA" id="ARBA00004761"/>
    </source>
</evidence>
<dbReference type="GO" id="GO:0008675">
    <property type="term" value="F:2-dehydro-3-deoxy-phosphogluconate aldolase activity"/>
    <property type="evidence" value="ECO:0007669"/>
    <property type="project" value="UniProtKB-EC"/>
</dbReference>
<dbReference type="EMBL" id="JASHIF010000008">
    <property type="protein sequence ID" value="MDI9859498.1"/>
    <property type="molecule type" value="Genomic_DNA"/>
</dbReference>
<comment type="subunit">
    <text evidence="3">Homotrimer.</text>
</comment>
<keyword evidence="4 6" id="KW-0456">Lyase</keyword>
<dbReference type="CDD" id="cd00452">
    <property type="entry name" value="KDPG_aldolase"/>
    <property type="match status" value="1"/>
</dbReference>
<dbReference type="InterPro" id="IPR013785">
    <property type="entry name" value="Aldolase_TIM"/>
</dbReference>
<reference evidence="6 7" key="1">
    <citation type="submission" date="2023-05" db="EMBL/GenBank/DDBJ databases">
        <title>Novel species of genus Flectobacillus isolated from stream in China.</title>
        <authorList>
            <person name="Lu H."/>
        </authorList>
    </citation>
    <scope>NUCLEOTIDE SEQUENCE [LARGE SCALE GENOMIC DNA]</scope>
    <source>
        <strain evidence="6 7">KCTC 42575</strain>
    </source>
</reference>
<dbReference type="EC" id="4.1.2.14" evidence="6"/>
<dbReference type="SUPFAM" id="SSF51569">
    <property type="entry name" value="Aldolase"/>
    <property type="match status" value="1"/>
</dbReference>
<dbReference type="EC" id="4.1.3.16" evidence="6"/>
<evidence type="ECO:0000313" key="6">
    <source>
        <dbReference type="EMBL" id="MDI9859498.1"/>
    </source>
</evidence>
<evidence type="ECO:0000256" key="3">
    <source>
        <dbReference type="ARBA" id="ARBA00011233"/>
    </source>
</evidence>
<dbReference type="InterPro" id="IPR000887">
    <property type="entry name" value="Aldlse_KDPG_KHG"/>
</dbReference>
<dbReference type="RefSeq" id="WP_166578865.1">
    <property type="nucleotide sequence ID" value="NZ_JASHIF010000008.1"/>
</dbReference>
<evidence type="ECO:0000313" key="7">
    <source>
        <dbReference type="Proteomes" id="UP001236507"/>
    </source>
</evidence>
<proteinExistence type="inferred from homology"/>
<comment type="pathway">
    <text evidence="1">Carbohydrate acid metabolism.</text>
</comment>